<dbReference type="InterPro" id="IPR011009">
    <property type="entry name" value="Kinase-like_dom_sf"/>
</dbReference>
<dbReference type="SUPFAM" id="SSF56112">
    <property type="entry name" value="Protein kinase-like (PK-like)"/>
    <property type="match status" value="1"/>
</dbReference>
<dbReference type="PANTHER" id="PTHR22603:SF66">
    <property type="entry name" value="ETHANOLAMINE KINASE"/>
    <property type="match status" value="1"/>
</dbReference>
<gene>
    <name evidence="2" type="ORF">H2509_12305</name>
</gene>
<keyword evidence="3" id="KW-1185">Reference proteome</keyword>
<dbReference type="AlphaFoldDB" id="A0A839AFL1"/>
<dbReference type="Gene3D" id="3.30.200.20">
    <property type="entry name" value="Phosphorylase Kinase, domain 1"/>
    <property type="match status" value="1"/>
</dbReference>
<dbReference type="RefSeq" id="WP_182165696.1">
    <property type="nucleotide sequence ID" value="NZ_JACFXV010000053.1"/>
</dbReference>
<dbReference type="InterPro" id="IPR002575">
    <property type="entry name" value="Aminoglycoside_PTrfase"/>
</dbReference>
<dbReference type="GO" id="GO:0006646">
    <property type="term" value="P:phosphatidylethanolamine biosynthetic process"/>
    <property type="evidence" value="ECO:0007669"/>
    <property type="project" value="TreeGrafter"/>
</dbReference>
<organism evidence="2 3">
    <name type="scientific">Stappia albiluteola</name>
    <dbReference type="NCBI Taxonomy" id="2758565"/>
    <lineage>
        <taxon>Bacteria</taxon>
        <taxon>Pseudomonadati</taxon>
        <taxon>Pseudomonadota</taxon>
        <taxon>Alphaproteobacteria</taxon>
        <taxon>Hyphomicrobiales</taxon>
        <taxon>Stappiaceae</taxon>
        <taxon>Stappia</taxon>
    </lineage>
</organism>
<evidence type="ECO:0000259" key="1">
    <source>
        <dbReference type="Pfam" id="PF01636"/>
    </source>
</evidence>
<dbReference type="CDD" id="cd05151">
    <property type="entry name" value="ChoK-like"/>
    <property type="match status" value="1"/>
</dbReference>
<accession>A0A839AFL1</accession>
<proteinExistence type="predicted"/>
<protein>
    <submittedName>
        <fullName evidence="2">Phosphotransferase family protein</fullName>
    </submittedName>
</protein>
<feature type="domain" description="Aminoglycoside phosphotransferase" evidence="1">
    <location>
        <begin position="33"/>
        <end position="234"/>
    </location>
</feature>
<evidence type="ECO:0000313" key="2">
    <source>
        <dbReference type="EMBL" id="MBA5777905.1"/>
    </source>
</evidence>
<reference evidence="2 3" key="1">
    <citation type="submission" date="2020-07" db="EMBL/GenBank/DDBJ databases">
        <title>Stappia sp., F7233, whole genome shotgun sequencing project.</title>
        <authorList>
            <person name="Jiang S."/>
            <person name="Liu Z.W."/>
            <person name="Du Z.J."/>
        </authorList>
    </citation>
    <scope>NUCLEOTIDE SEQUENCE [LARGE SCALE GENOMIC DNA]</scope>
    <source>
        <strain evidence="2 3">F7233</strain>
    </source>
</reference>
<dbReference type="Proteomes" id="UP000541109">
    <property type="component" value="Unassembled WGS sequence"/>
</dbReference>
<evidence type="ECO:0000313" key="3">
    <source>
        <dbReference type="Proteomes" id="UP000541109"/>
    </source>
</evidence>
<dbReference type="EMBL" id="JACFXV010000053">
    <property type="protein sequence ID" value="MBA5777905.1"/>
    <property type="molecule type" value="Genomic_DNA"/>
</dbReference>
<dbReference type="Pfam" id="PF01636">
    <property type="entry name" value="APH"/>
    <property type="match status" value="1"/>
</dbReference>
<sequence>MSFEVGENGEIAAALRTVPGLVVPGHWRATRLSGLSNRVYRVDGPGLGVVVRLPRAETAGLVDRKAEARNARIAEDLGIGAPILHLDPQTGVMVTQLVPGVRPLKAGAVSAAQAARAGRTFARLHGSGRRFAGVYRPSATIGEAIGGLRDDRILALGRRAAEAAQRLEATAGPPVPCHCDPVPDNALDDGKLVRLVDWEYSAMADPAWDLAYFVLETGLDVSAQAALLDAYSSPQLAGRVEVMKPICDMVSGLWALGQAAAGNPAADFNAYGMARLARAESALAGE</sequence>
<name>A0A839AFL1_9HYPH</name>
<keyword evidence="2" id="KW-0808">Transferase</keyword>
<comment type="caution">
    <text evidence="2">The sequence shown here is derived from an EMBL/GenBank/DDBJ whole genome shotgun (WGS) entry which is preliminary data.</text>
</comment>
<dbReference type="Gene3D" id="3.90.1200.10">
    <property type="match status" value="1"/>
</dbReference>
<dbReference type="GO" id="GO:0005737">
    <property type="term" value="C:cytoplasm"/>
    <property type="evidence" value="ECO:0007669"/>
    <property type="project" value="TreeGrafter"/>
</dbReference>
<dbReference type="PANTHER" id="PTHR22603">
    <property type="entry name" value="CHOLINE/ETHANOALAMINE KINASE"/>
    <property type="match status" value="1"/>
</dbReference>
<dbReference type="GO" id="GO:0004305">
    <property type="term" value="F:ethanolamine kinase activity"/>
    <property type="evidence" value="ECO:0007669"/>
    <property type="project" value="TreeGrafter"/>
</dbReference>